<dbReference type="AlphaFoldDB" id="A0A1S3JFM2"/>
<keyword evidence="1" id="KW-0732">Signal</keyword>
<organism evidence="3 4">
    <name type="scientific">Lingula anatina</name>
    <name type="common">Brachiopod</name>
    <name type="synonym">Lingula unguis</name>
    <dbReference type="NCBI Taxonomy" id="7574"/>
    <lineage>
        <taxon>Eukaryota</taxon>
        <taxon>Metazoa</taxon>
        <taxon>Spiralia</taxon>
        <taxon>Lophotrochozoa</taxon>
        <taxon>Brachiopoda</taxon>
        <taxon>Linguliformea</taxon>
        <taxon>Lingulata</taxon>
        <taxon>Lingulida</taxon>
        <taxon>Linguloidea</taxon>
        <taxon>Lingulidae</taxon>
        <taxon>Lingula</taxon>
    </lineage>
</organism>
<feature type="chain" id="PRO_5010200812" evidence="1">
    <location>
        <begin position="24"/>
        <end position="203"/>
    </location>
</feature>
<dbReference type="PROSITE" id="PS50222">
    <property type="entry name" value="EF_HAND_2"/>
    <property type="match status" value="2"/>
</dbReference>
<dbReference type="RefSeq" id="XP_013409153.1">
    <property type="nucleotide sequence ID" value="XM_013553699.1"/>
</dbReference>
<accession>A0A1S3JFM2</accession>
<dbReference type="Pfam" id="PF13202">
    <property type="entry name" value="EF-hand_5"/>
    <property type="match status" value="1"/>
</dbReference>
<feature type="domain" description="EF-hand" evidence="2">
    <location>
        <begin position="154"/>
        <end position="189"/>
    </location>
</feature>
<name>A0A1S3JFM2_LINAN</name>
<dbReference type="SUPFAM" id="SSF47473">
    <property type="entry name" value="EF-hand"/>
    <property type="match status" value="1"/>
</dbReference>
<dbReference type="GO" id="GO:0005509">
    <property type="term" value="F:calcium ion binding"/>
    <property type="evidence" value="ECO:0007669"/>
    <property type="project" value="InterPro"/>
</dbReference>
<dbReference type="KEGG" id="lak:106172797"/>
<dbReference type="Pfam" id="PF13833">
    <property type="entry name" value="EF-hand_8"/>
    <property type="match status" value="1"/>
</dbReference>
<dbReference type="Gene3D" id="1.10.238.10">
    <property type="entry name" value="EF-hand"/>
    <property type="match status" value="1"/>
</dbReference>
<dbReference type="CDD" id="cd00051">
    <property type="entry name" value="EFh"/>
    <property type="match status" value="1"/>
</dbReference>
<dbReference type="OrthoDB" id="427950at2759"/>
<feature type="signal peptide" evidence="1">
    <location>
        <begin position="1"/>
        <end position="23"/>
    </location>
</feature>
<evidence type="ECO:0000259" key="2">
    <source>
        <dbReference type="PROSITE" id="PS50222"/>
    </source>
</evidence>
<dbReference type="InterPro" id="IPR002048">
    <property type="entry name" value="EF_hand_dom"/>
</dbReference>
<dbReference type="InterPro" id="IPR011992">
    <property type="entry name" value="EF-hand-dom_pair"/>
</dbReference>
<reference evidence="4" key="1">
    <citation type="submission" date="2025-08" db="UniProtKB">
        <authorList>
            <consortium name="RefSeq"/>
        </authorList>
    </citation>
    <scope>IDENTIFICATION</scope>
    <source>
        <tissue evidence="4">Gonads</tissue>
    </source>
</reference>
<protein>
    <submittedName>
        <fullName evidence="4">Calmodulin-like protein 1</fullName>
    </submittedName>
</protein>
<dbReference type="Proteomes" id="UP000085678">
    <property type="component" value="Unplaced"/>
</dbReference>
<evidence type="ECO:0000256" key="1">
    <source>
        <dbReference type="SAM" id="SignalP"/>
    </source>
</evidence>
<evidence type="ECO:0000313" key="4">
    <source>
        <dbReference type="RefSeq" id="XP_013409153.1"/>
    </source>
</evidence>
<keyword evidence="3" id="KW-1185">Reference proteome</keyword>
<dbReference type="GeneID" id="106172797"/>
<proteinExistence type="predicted"/>
<sequence>MLVINPRILLQLVAVEIVVSLNAVKESNVNFTEHWLSKHKAVFDIFDVNKDGVVTKEEHIDLTTERAKRVLEPWRAKAVYGIMSDSYKTWWSNKDTNYATSITFEELIPALEKEVQYTREAIIQNCWDWFHTFDLDCDEKLTVDEYSKFLTVFRNTAPVQNVFKAIDRDGNGVINGEKFLYGFQHTWYDTKASSADFILGAHH</sequence>
<evidence type="ECO:0000313" key="3">
    <source>
        <dbReference type="Proteomes" id="UP000085678"/>
    </source>
</evidence>
<dbReference type="InParanoid" id="A0A1S3JFM2"/>
<gene>
    <name evidence="4" type="primary">LOC106172797</name>
</gene>
<feature type="domain" description="EF-hand" evidence="2">
    <location>
        <begin position="34"/>
        <end position="69"/>
    </location>
</feature>
<dbReference type="SMART" id="SM00054">
    <property type="entry name" value="EFh"/>
    <property type="match status" value="3"/>
</dbReference>